<dbReference type="InterPro" id="IPR029058">
    <property type="entry name" value="AB_hydrolase_fold"/>
</dbReference>
<dbReference type="PANTHER" id="PTHR48081">
    <property type="entry name" value="AB HYDROLASE SUPERFAMILY PROTEIN C4A8.06C"/>
    <property type="match status" value="1"/>
</dbReference>
<dbReference type="AlphaFoldDB" id="A0A7X0J6S7"/>
<evidence type="ECO:0000256" key="2">
    <source>
        <dbReference type="SAM" id="SignalP"/>
    </source>
</evidence>
<feature type="domain" description="BD-FAE-like" evidence="3">
    <location>
        <begin position="56"/>
        <end position="177"/>
    </location>
</feature>
<evidence type="ECO:0000256" key="1">
    <source>
        <dbReference type="ARBA" id="ARBA00022801"/>
    </source>
</evidence>
<evidence type="ECO:0000313" key="5">
    <source>
        <dbReference type="Proteomes" id="UP000521017"/>
    </source>
</evidence>
<proteinExistence type="predicted"/>
<comment type="caution">
    <text evidence="4">The sequence shown here is derived from an EMBL/GenBank/DDBJ whole genome shotgun (WGS) entry which is preliminary data.</text>
</comment>
<dbReference type="RefSeq" id="WP_184625770.1">
    <property type="nucleotide sequence ID" value="NZ_JACHCC010000007.1"/>
</dbReference>
<dbReference type="InterPro" id="IPR050300">
    <property type="entry name" value="GDXG_lipolytic_enzyme"/>
</dbReference>
<dbReference type="Gene3D" id="3.40.50.1820">
    <property type="entry name" value="alpha/beta hydrolase"/>
    <property type="match status" value="1"/>
</dbReference>
<organism evidence="4 5">
    <name type="scientific">Pedobacter cryoconitis</name>
    <dbReference type="NCBI Taxonomy" id="188932"/>
    <lineage>
        <taxon>Bacteria</taxon>
        <taxon>Pseudomonadati</taxon>
        <taxon>Bacteroidota</taxon>
        <taxon>Sphingobacteriia</taxon>
        <taxon>Sphingobacteriales</taxon>
        <taxon>Sphingobacteriaceae</taxon>
        <taxon>Pedobacter</taxon>
    </lineage>
</organism>
<evidence type="ECO:0000313" key="4">
    <source>
        <dbReference type="EMBL" id="MBB6500711.1"/>
    </source>
</evidence>
<gene>
    <name evidence="4" type="ORF">HDF25_002870</name>
</gene>
<feature type="signal peptide" evidence="2">
    <location>
        <begin position="1"/>
        <end position="30"/>
    </location>
</feature>
<sequence>MNLSLTTAKTYRSILILLFFFLTNFQSTFAQETKPAETIHKTTFTYSVKDKQELKMDIYSNQDLKVKKPCVMFVFGGGFITGTRDHKAYTAYFNKLAAHNYKVVSIDYRLGLKGVKKLSALHTKPLKNAIDTAVADLYSATAYLLKNAGSLGIDSTSIIISGSSAGAITVLHADWEKRNHTSLTLQLPEKFQYAGVISFAGAILSYKGSPSYQIAPAPTMLFHGAEDKLVINNKKRFFNKGFFGSKYLAERFTANKYPYCYMQVRGMGHEIAEIPMHKNLNEILWFINNYVFGKKQYLITVDYNNLQQKRTLMLKPADLYK</sequence>
<keyword evidence="1" id="KW-0378">Hydrolase</keyword>
<reference evidence="4 5" key="1">
    <citation type="submission" date="2020-08" db="EMBL/GenBank/DDBJ databases">
        <title>Genomic Encyclopedia of Type Strains, Phase IV (KMG-V): Genome sequencing to study the core and pangenomes of soil and plant-associated prokaryotes.</title>
        <authorList>
            <person name="Whitman W."/>
        </authorList>
    </citation>
    <scope>NUCLEOTIDE SEQUENCE [LARGE SCALE GENOMIC DNA]</scope>
    <source>
        <strain evidence="4 5">M2T3</strain>
    </source>
</reference>
<name>A0A7X0J6S7_9SPHI</name>
<dbReference type="Proteomes" id="UP000521017">
    <property type="component" value="Unassembled WGS sequence"/>
</dbReference>
<dbReference type="SUPFAM" id="SSF53474">
    <property type="entry name" value="alpha/beta-Hydrolases"/>
    <property type="match status" value="1"/>
</dbReference>
<protein>
    <submittedName>
        <fullName evidence="4">Putative esterase</fullName>
    </submittedName>
</protein>
<keyword evidence="2" id="KW-0732">Signal</keyword>
<dbReference type="InterPro" id="IPR049492">
    <property type="entry name" value="BD-FAE-like_dom"/>
</dbReference>
<dbReference type="EMBL" id="JACHCC010000007">
    <property type="protein sequence ID" value="MBB6500711.1"/>
    <property type="molecule type" value="Genomic_DNA"/>
</dbReference>
<feature type="chain" id="PRO_5031465846" evidence="2">
    <location>
        <begin position="31"/>
        <end position="321"/>
    </location>
</feature>
<accession>A0A7X0J6S7</accession>
<evidence type="ECO:0000259" key="3">
    <source>
        <dbReference type="Pfam" id="PF20434"/>
    </source>
</evidence>
<dbReference type="Pfam" id="PF20434">
    <property type="entry name" value="BD-FAE"/>
    <property type="match status" value="1"/>
</dbReference>
<dbReference type="GO" id="GO:0016787">
    <property type="term" value="F:hydrolase activity"/>
    <property type="evidence" value="ECO:0007669"/>
    <property type="project" value="UniProtKB-KW"/>
</dbReference>